<protein>
    <submittedName>
        <fullName evidence="1">SAM-dependent methyltransferase</fullName>
    </submittedName>
</protein>
<reference evidence="1 2" key="1">
    <citation type="submission" date="2021-06" db="EMBL/GenBank/DDBJ databases">
        <authorList>
            <person name="Sun Q."/>
            <person name="Li D."/>
        </authorList>
    </citation>
    <scope>NUCLEOTIDE SEQUENCE [LARGE SCALE GENOMIC DNA]</scope>
    <source>
        <strain evidence="1 2">MSJ-11</strain>
    </source>
</reference>
<comment type="caution">
    <text evidence="1">The sequence shown here is derived from an EMBL/GenBank/DDBJ whole genome shotgun (WGS) entry which is preliminary data.</text>
</comment>
<gene>
    <name evidence="1" type="ORF">KQI86_09225</name>
</gene>
<keyword evidence="1" id="KW-0808">Transferase</keyword>
<dbReference type="GO" id="GO:0032259">
    <property type="term" value="P:methylation"/>
    <property type="evidence" value="ECO:0007669"/>
    <property type="project" value="UniProtKB-KW"/>
</dbReference>
<keyword evidence="1" id="KW-0489">Methyltransferase</keyword>
<keyword evidence="2" id="KW-1185">Reference proteome</keyword>
<dbReference type="Proteomes" id="UP000726170">
    <property type="component" value="Unassembled WGS sequence"/>
</dbReference>
<dbReference type="GO" id="GO:0008168">
    <property type="term" value="F:methyltransferase activity"/>
    <property type="evidence" value="ECO:0007669"/>
    <property type="project" value="UniProtKB-KW"/>
</dbReference>
<name>A0ABS6EJ90_9CLOT</name>
<proteinExistence type="predicted"/>
<dbReference type="RefSeq" id="WP_216438982.1">
    <property type="nucleotide sequence ID" value="NZ_JAHLQF010000002.1"/>
</dbReference>
<evidence type="ECO:0000313" key="1">
    <source>
        <dbReference type="EMBL" id="MBU5484510.1"/>
    </source>
</evidence>
<dbReference type="InterPro" id="IPR001737">
    <property type="entry name" value="KsgA/Erm"/>
</dbReference>
<evidence type="ECO:0000313" key="2">
    <source>
        <dbReference type="Proteomes" id="UP000726170"/>
    </source>
</evidence>
<accession>A0ABS6EJ90</accession>
<dbReference type="Pfam" id="PF00398">
    <property type="entry name" value="RrnaAD"/>
    <property type="match status" value="1"/>
</dbReference>
<dbReference type="EMBL" id="JAHLQF010000002">
    <property type="protein sequence ID" value="MBU5484510.1"/>
    <property type="molecule type" value="Genomic_DNA"/>
</dbReference>
<organism evidence="1 2">
    <name type="scientific">Clostridium mobile</name>
    <dbReference type="NCBI Taxonomy" id="2841512"/>
    <lineage>
        <taxon>Bacteria</taxon>
        <taxon>Bacillati</taxon>
        <taxon>Bacillota</taxon>
        <taxon>Clostridia</taxon>
        <taxon>Eubacteriales</taxon>
        <taxon>Clostridiaceae</taxon>
        <taxon>Clostridium</taxon>
    </lineage>
</organism>
<sequence length="194" mass="22750">MFEFIKQFVKNPKFIGAVAPSSKYLAEKMIEDIDFEICNCIIEYGPGTGVFTEKLIARKKEDTLLLVFENNKEFYEDLLNTYRYKNNVKIINDGAENAKKYLEYYNVKQVDYIVSGIPFTVLPVNISNRILETTKEILDDNGEFITFQYSLIKINFFKDYFNDIKNKKVMLNLPPAYVLKCREEEIYEGRDISC</sequence>